<accession>A0ACD3A577</accession>
<protein>
    <submittedName>
        <fullName evidence="1">Uncharacterized protein</fullName>
    </submittedName>
</protein>
<evidence type="ECO:0000313" key="1">
    <source>
        <dbReference type="EMBL" id="TFK60686.1"/>
    </source>
</evidence>
<organism evidence="1 2">
    <name type="scientific">Pluteus cervinus</name>
    <dbReference type="NCBI Taxonomy" id="181527"/>
    <lineage>
        <taxon>Eukaryota</taxon>
        <taxon>Fungi</taxon>
        <taxon>Dikarya</taxon>
        <taxon>Basidiomycota</taxon>
        <taxon>Agaricomycotina</taxon>
        <taxon>Agaricomycetes</taxon>
        <taxon>Agaricomycetidae</taxon>
        <taxon>Agaricales</taxon>
        <taxon>Pluteineae</taxon>
        <taxon>Pluteaceae</taxon>
        <taxon>Pluteus</taxon>
    </lineage>
</organism>
<sequence length="477" mass="53151">MKREAENEDRPTKRIKTLENEYSRHQGIDARNLKVKEAGSNNPQTGENWYSAPELRSLPGLKLQENPTSFVYAESSLRSSAPARRAQHRDSSRSGARAGNAVDPEYNYRLFSDVNRVEQTPVYTPNRGVQNSSATQIQVTQPISLAYGYAKPLEAGQLVNVTGVVVDARKPSKTTSGEWSCRLKIIDPTVSDSTALYINCFSKKYMEWLPVPDKDDIVMLRNIKTLEFEGTVTGIGYNDRLQWAIFSSSIGQMHHGNRGSAPESEVLAGGMGVTYTPFYTYGVEDTRECLRLSNLWRTEKKKRDSQVERGLVQQFGSSTPSSTLKKGREHLLICDAGPEVQPAGYFDSTVEVLSAHVNSNSSYTVYVTDYTANAGCLGLTIPVHWCPSGLEAYVLKIILWDDAARFGPTLQRNGYYTMKNLRMIKKEGSFEAKAFEGDKKIYPAVLGCPNLRALLDRKDQWELNNDASGSLAEVPDI</sequence>
<keyword evidence="2" id="KW-1185">Reference proteome</keyword>
<evidence type="ECO:0000313" key="2">
    <source>
        <dbReference type="Proteomes" id="UP000308600"/>
    </source>
</evidence>
<gene>
    <name evidence="1" type="ORF">BDN72DRAFT_965560</name>
</gene>
<reference evidence="1 2" key="1">
    <citation type="journal article" date="2019" name="Nat. Ecol. Evol.">
        <title>Megaphylogeny resolves global patterns of mushroom evolution.</title>
        <authorList>
            <person name="Varga T."/>
            <person name="Krizsan K."/>
            <person name="Foldi C."/>
            <person name="Dima B."/>
            <person name="Sanchez-Garcia M."/>
            <person name="Sanchez-Ramirez S."/>
            <person name="Szollosi G.J."/>
            <person name="Szarkandi J.G."/>
            <person name="Papp V."/>
            <person name="Albert L."/>
            <person name="Andreopoulos W."/>
            <person name="Angelini C."/>
            <person name="Antonin V."/>
            <person name="Barry K.W."/>
            <person name="Bougher N.L."/>
            <person name="Buchanan P."/>
            <person name="Buyck B."/>
            <person name="Bense V."/>
            <person name="Catcheside P."/>
            <person name="Chovatia M."/>
            <person name="Cooper J."/>
            <person name="Damon W."/>
            <person name="Desjardin D."/>
            <person name="Finy P."/>
            <person name="Geml J."/>
            <person name="Haridas S."/>
            <person name="Hughes K."/>
            <person name="Justo A."/>
            <person name="Karasinski D."/>
            <person name="Kautmanova I."/>
            <person name="Kiss B."/>
            <person name="Kocsube S."/>
            <person name="Kotiranta H."/>
            <person name="LaButti K.M."/>
            <person name="Lechner B.E."/>
            <person name="Liimatainen K."/>
            <person name="Lipzen A."/>
            <person name="Lukacs Z."/>
            <person name="Mihaltcheva S."/>
            <person name="Morgado L.N."/>
            <person name="Niskanen T."/>
            <person name="Noordeloos M.E."/>
            <person name="Ohm R.A."/>
            <person name="Ortiz-Santana B."/>
            <person name="Ovrebo C."/>
            <person name="Racz N."/>
            <person name="Riley R."/>
            <person name="Savchenko A."/>
            <person name="Shiryaev A."/>
            <person name="Soop K."/>
            <person name="Spirin V."/>
            <person name="Szebenyi C."/>
            <person name="Tomsovsky M."/>
            <person name="Tulloss R.E."/>
            <person name="Uehling J."/>
            <person name="Grigoriev I.V."/>
            <person name="Vagvolgyi C."/>
            <person name="Papp T."/>
            <person name="Martin F.M."/>
            <person name="Miettinen O."/>
            <person name="Hibbett D.S."/>
            <person name="Nagy L.G."/>
        </authorList>
    </citation>
    <scope>NUCLEOTIDE SEQUENCE [LARGE SCALE GENOMIC DNA]</scope>
    <source>
        <strain evidence="1 2">NL-1719</strain>
    </source>
</reference>
<name>A0ACD3A577_9AGAR</name>
<dbReference type="Proteomes" id="UP000308600">
    <property type="component" value="Unassembled WGS sequence"/>
</dbReference>
<proteinExistence type="predicted"/>
<dbReference type="EMBL" id="ML208743">
    <property type="protein sequence ID" value="TFK60686.1"/>
    <property type="molecule type" value="Genomic_DNA"/>
</dbReference>